<dbReference type="OrthoDB" id="1858978at2759"/>
<evidence type="ECO:0000259" key="3">
    <source>
        <dbReference type="PROSITE" id="PS52045"/>
    </source>
</evidence>
<evidence type="ECO:0000256" key="1">
    <source>
        <dbReference type="SAM" id="MobiDB-lite"/>
    </source>
</evidence>
<reference evidence="4" key="2">
    <citation type="submission" date="2019-07" db="EMBL/GenBank/DDBJ databases">
        <authorList>
            <person name="Seetharam A."/>
            <person name="Woodhouse M."/>
            <person name="Cannon E."/>
        </authorList>
    </citation>
    <scope>NUCLEOTIDE SEQUENCE [LARGE SCALE GENOMIC DNA]</scope>
    <source>
        <strain evidence="4">cv. B73</strain>
    </source>
</reference>
<evidence type="ECO:0000256" key="2">
    <source>
        <dbReference type="SAM" id="SignalP"/>
    </source>
</evidence>
<dbReference type="PANTHER" id="PTHR31589">
    <property type="entry name" value="PROTEIN, PUTATIVE (DUF239)-RELATED-RELATED"/>
    <property type="match status" value="1"/>
</dbReference>
<reference evidence="5" key="1">
    <citation type="journal article" date="2009" name="Science">
        <title>The B73 maize genome: complexity, diversity, and dynamics.</title>
        <authorList>
            <person name="Schnable P.S."/>
            <person name="Ware D."/>
            <person name="Fulton R.S."/>
            <person name="Stein J.C."/>
            <person name="Wei F."/>
            <person name="Pasternak S."/>
            <person name="Liang C."/>
            <person name="Zhang J."/>
            <person name="Fulton L."/>
            <person name="Graves T.A."/>
            <person name="Minx P."/>
            <person name="Reily A.D."/>
            <person name="Courtney L."/>
            <person name="Kruchowski S.S."/>
            <person name="Tomlinson C."/>
            <person name="Strong C."/>
            <person name="Delehaunty K."/>
            <person name="Fronick C."/>
            <person name="Courtney B."/>
            <person name="Rock S.M."/>
            <person name="Belter E."/>
            <person name="Du F."/>
            <person name="Kim K."/>
            <person name="Abbott R.M."/>
            <person name="Cotton M."/>
            <person name="Levy A."/>
            <person name="Marchetto P."/>
            <person name="Ochoa K."/>
            <person name="Jackson S.M."/>
            <person name="Gillam B."/>
            <person name="Chen W."/>
            <person name="Yan L."/>
            <person name="Higginbotham J."/>
            <person name="Cardenas M."/>
            <person name="Waligorski J."/>
            <person name="Applebaum E."/>
            <person name="Phelps L."/>
            <person name="Falcone J."/>
            <person name="Kanchi K."/>
            <person name="Thane T."/>
            <person name="Scimone A."/>
            <person name="Thane N."/>
            <person name="Henke J."/>
            <person name="Wang T."/>
            <person name="Ruppert J."/>
            <person name="Shah N."/>
            <person name="Rotter K."/>
            <person name="Hodges J."/>
            <person name="Ingenthron E."/>
            <person name="Cordes M."/>
            <person name="Kohlberg S."/>
            <person name="Sgro J."/>
            <person name="Delgado B."/>
            <person name="Mead K."/>
            <person name="Chinwalla A."/>
            <person name="Leonard S."/>
            <person name="Crouse K."/>
            <person name="Collura K."/>
            <person name="Kudrna D."/>
            <person name="Currie J."/>
            <person name="He R."/>
            <person name="Angelova A."/>
            <person name="Rajasekar S."/>
            <person name="Mueller T."/>
            <person name="Lomeli R."/>
            <person name="Scara G."/>
            <person name="Ko A."/>
            <person name="Delaney K."/>
            <person name="Wissotski M."/>
            <person name="Lopez G."/>
            <person name="Campos D."/>
            <person name="Braidotti M."/>
            <person name="Ashley E."/>
            <person name="Golser W."/>
            <person name="Kim H."/>
            <person name="Lee S."/>
            <person name="Lin J."/>
            <person name="Dujmic Z."/>
            <person name="Kim W."/>
            <person name="Talag J."/>
            <person name="Zuccolo A."/>
            <person name="Fan C."/>
            <person name="Sebastian A."/>
            <person name="Kramer M."/>
            <person name="Spiegel L."/>
            <person name="Nascimento L."/>
            <person name="Zutavern T."/>
            <person name="Miller B."/>
            <person name="Ambroise C."/>
            <person name="Muller S."/>
            <person name="Spooner W."/>
            <person name="Narechania A."/>
            <person name="Ren L."/>
            <person name="Wei S."/>
            <person name="Kumari S."/>
            <person name="Faga B."/>
            <person name="Levy M.J."/>
            <person name="McMahan L."/>
            <person name="Van Buren P."/>
            <person name="Vaughn M.W."/>
            <person name="Ying K."/>
            <person name="Yeh C.-T."/>
            <person name="Emrich S.J."/>
            <person name="Jia Y."/>
            <person name="Kalyanaraman A."/>
            <person name="Hsia A.-P."/>
            <person name="Barbazuk W.B."/>
            <person name="Baucom R.S."/>
            <person name="Brutnell T.P."/>
            <person name="Carpita N.C."/>
            <person name="Chaparro C."/>
            <person name="Chia J.-M."/>
            <person name="Deragon J.-M."/>
            <person name="Estill J.C."/>
            <person name="Fu Y."/>
            <person name="Jeddeloh J.A."/>
            <person name="Han Y."/>
            <person name="Lee H."/>
            <person name="Li P."/>
            <person name="Lisch D.R."/>
            <person name="Liu S."/>
            <person name="Liu Z."/>
            <person name="Nagel D.H."/>
            <person name="McCann M.C."/>
            <person name="SanMiguel P."/>
            <person name="Myers A.M."/>
            <person name="Nettleton D."/>
            <person name="Nguyen J."/>
            <person name="Penning B.W."/>
            <person name="Ponnala L."/>
            <person name="Schneider K.L."/>
            <person name="Schwartz D.C."/>
            <person name="Sharma A."/>
            <person name="Soderlund C."/>
            <person name="Springer N.M."/>
            <person name="Sun Q."/>
            <person name="Wang H."/>
            <person name="Waterman M."/>
            <person name="Westerman R."/>
            <person name="Wolfgruber T.K."/>
            <person name="Yang L."/>
            <person name="Yu Y."/>
            <person name="Zhang L."/>
            <person name="Zhou S."/>
            <person name="Zhu Q."/>
            <person name="Bennetzen J.L."/>
            <person name="Dawe R.K."/>
            <person name="Jiang J."/>
            <person name="Jiang N."/>
            <person name="Presting G.G."/>
            <person name="Wessler S.R."/>
            <person name="Aluru S."/>
            <person name="Martienssen R.A."/>
            <person name="Clifton S.W."/>
            <person name="McCombie W.R."/>
            <person name="Wing R.A."/>
            <person name="Wilson R.K."/>
        </authorList>
    </citation>
    <scope>NUCLEOTIDE SEQUENCE [LARGE SCALE GENOMIC DNA]</scope>
    <source>
        <strain evidence="5">cv. B73</strain>
    </source>
</reference>
<evidence type="ECO:0000313" key="4">
    <source>
        <dbReference type="EnsemblPlants" id="Zm00001eb283390_P001"/>
    </source>
</evidence>
<dbReference type="PROSITE" id="PS52045">
    <property type="entry name" value="NEPROSIN_PEP_CD"/>
    <property type="match status" value="1"/>
</dbReference>
<dbReference type="EnsemblPlants" id="Zm00001eb283390_T001">
    <property type="protein sequence ID" value="Zm00001eb283390_P001"/>
    <property type="gene ID" value="Zm00001eb283390"/>
</dbReference>
<dbReference type="InParanoid" id="A0A804PXD9"/>
<feature type="chain" id="PRO_5032656418" description="Neprosin PEP catalytic domain-containing protein" evidence="2">
    <location>
        <begin position="35"/>
        <end position="543"/>
    </location>
</feature>
<dbReference type="Gramene" id="Zm00001eb283390_T001">
    <property type="protein sequence ID" value="Zm00001eb283390_P001"/>
    <property type="gene ID" value="Zm00001eb283390"/>
</dbReference>
<dbReference type="AlphaFoldDB" id="A0A804PXD9"/>
<sequence>MASCLCFRRRRRPIIASSVPFFLLLVSFLASASASSTTTTKLLGSGNNATRRVTFSSEELRGLRSITARLARLRDASVKTIQSPDGDVIDCVPAHLQPAFEHPKLRSQKPEEEPEERPRSSAGRFSDADLDEDDDPLPQVWRRSGEHCPEGTVPVRRTTEDDVLRATASSATRFGMKARGAGLGFARRDSTGGGHEVSANRRSLSHRRGDDGRRSTVNTPIIYLWLCKRSARNLLINGTPHTMKSGNDTNNCVIIVVCLRLASPIHPAQHAVGYVTGGQFYGAKASLNVWPAQVASPAEFSLSQIWVISGAFGNDLNTIEAGWQVSPQLYGDNSPRTTRTRRRAATTSTARASCRPAAAWPSAPPSRPSPPTPAASSTSRFSSGRTRAGATGGCSSAPARSSATGPPRSSRTSARAPTWCSSGARSSTRAPPARRTRPRRWAPAASPPRDTRAPHTSETCSSSTGTTTSYRPPGSACSPTGRGAMTSPAAAAARGAPTSITVGPAGMHGARNFTSILARNGIECMGWVLYLYVCFVRAHSSTH</sequence>
<feature type="domain" description="Neprosin PEP catalytic" evidence="3">
    <location>
        <begin position="262"/>
        <end position="354"/>
    </location>
</feature>
<dbReference type="Pfam" id="PF03080">
    <property type="entry name" value="Neprosin"/>
    <property type="match status" value="1"/>
</dbReference>
<feature type="compositionally biased region" description="Pro residues" evidence="1">
    <location>
        <begin position="362"/>
        <end position="373"/>
    </location>
</feature>
<feature type="compositionally biased region" description="Low complexity" evidence="1">
    <location>
        <begin position="421"/>
        <end position="431"/>
    </location>
</feature>
<dbReference type="Pfam" id="PF14365">
    <property type="entry name" value="Neprosin_AP"/>
    <property type="match status" value="1"/>
</dbReference>
<feature type="compositionally biased region" description="Low complexity" evidence="1">
    <location>
        <begin position="374"/>
        <end position="388"/>
    </location>
</feature>
<feature type="compositionally biased region" description="Low complexity" evidence="1">
    <location>
        <begin position="456"/>
        <end position="469"/>
    </location>
</feature>
<feature type="region of interest" description="Disordered" evidence="1">
    <location>
        <begin position="99"/>
        <end position="162"/>
    </location>
</feature>
<proteinExistence type="predicted"/>
<organism evidence="4 5">
    <name type="scientific">Zea mays</name>
    <name type="common">Maize</name>
    <dbReference type="NCBI Taxonomy" id="4577"/>
    <lineage>
        <taxon>Eukaryota</taxon>
        <taxon>Viridiplantae</taxon>
        <taxon>Streptophyta</taxon>
        <taxon>Embryophyta</taxon>
        <taxon>Tracheophyta</taxon>
        <taxon>Spermatophyta</taxon>
        <taxon>Magnoliopsida</taxon>
        <taxon>Liliopsida</taxon>
        <taxon>Poales</taxon>
        <taxon>Poaceae</taxon>
        <taxon>PACMAD clade</taxon>
        <taxon>Panicoideae</taxon>
        <taxon>Andropogonodae</taxon>
        <taxon>Andropogoneae</taxon>
        <taxon>Tripsacinae</taxon>
        <taxon>Zea</taxon>
    </lineage>
</organism>
<feature type="compositionally biased region" description="Basic and acidic residues" evidence="1">
    <location>
        <begin position="101"/>
        <end position="119"/>
    </location>
</feature>
<feature type="compositionally biased region" description="Low complexity" evidence="1">
    <location>
        <begin position="482"/>
        <end position="492"/>
    </location>
</feature>
<dbReference type="Proteomes" id="UP000007305">
    <property type="component" value="Chromosome 6"/>
</dbReference>
<feature type="region of interest" description="Disordered" evidence="1">
    <location>
        <begin position="327"/>
        <end position="492"/>
    </location>
</feature>
<name>A0A804PXD9_MAIZE</name>
<feature type="region of interest" description="Disordered" evidence="1">
    <location>
        <begin position="184"/>
        <end position="212"/>
    </location>
</feature>
<dbReference type="InterPro" id="IPR025521">
    <property type="entry name" value="Neprosin_propep"/>
</dbReference>
<keyword evidence="2" id="KW-0732">Signal</keyword>
<keyword evidence="5" id="KW-1185">Reference proteome</keyword>
<evidence type="ECO:0000313" key="5">
    <source>
        <dbReference type="Proteomes" id="UP000007305"/>
    </source>
</evidence>
<dbReference type="PANTHER" id="PTHR31589:SF131">
    <property type="entry name" value="OS05G0169800 PROTEIN"/>
    <property type="match status" value="1"/>
</dbReference>
<dbReference type="InterPro" id="IPR004314">
    <property type="entry name" value="Neprosin"/>
</dbReference>
<feature type="compositionally biased region" description="Polar residues" evidence="1">
    <location>
        <begin position="398"/>
        <end position="415"/>
    </location>
</feature>
<protein>
    <recommendedName>
        <fullName evidence="3">Neprosin PEP catalytic domain-containing protein</fullName>
    </recommendedName>
</protein>
<feature type="compositionally biased region" description="Low complexity" evidence="1">
    <location>
        <begin position="345"/>
        <end position="361"/>
    </location>
</feature>
<gene>
    <name evidence="4" type="primary">LOC100194165</name>
</gene>
<reference evidence="4" key="3">
    <citation type="submission" date="2021-05" db="UniProtKB">
        <authorList>
            <consortium name="EnsemblPlants"/>
        </authorList>
    </citation>
    <scope>IDENTIFICATION</scope>
    <source>
        <strain evidence="4">cv. B73</strain>
    </source>
</reference>
<feature type="signal peptide" evidence="2">
    <location>
        <begin position="1"/>
        <end position="34"/>
    </location>
</feature>
<accession>A0A804PXD9</accession>
<dbReference type="InterPro" id="IPR053168">
    <property type="entry name" value="Glutamic_endopeptidase"/>
</dbReference>